<dbReference type="Proteomes" id="UP000016519">
    <property type="component" value="Unassembled WGS sequence"/>
</dbReference>
<dbReference type="AlphaFoldDB" id="U1SGI1"/>
<dbReference type="PATRIC" id="fig|1321816.3.peg.1383"/>
<evidence type="ECO:0000256" key="1">
    <source>
        <dbReference type="SAM" id="MobiDB-lite"/>
    </source>
</evidence>
<name>U1SGI1_9BIFI</name>
<accession>U1SGI1</accession>
<keyword evidence="3" id="KW-1185">Reference proteome</keyword>
<feature type="region of interest" description="Disordered" evidence="1">
    <location>
        <begin position="1"/>
        <end position="26"/>
    </location>
</feature>
<proteinExistence type="predicted"/>
<reference evidence="2 3" key="1">
    <citation type="submission" date="2013-08" db="EMBL/GenBank/DDBJ databases">
        <authorList>
            <person name="Weinstock G."/>
            <person name="Sodergren E."/>
            <person name="Wylie T."/>
            <person name="Fulton L."/>
            <person name="Fulton R."/>
            <person name="Fronick C."/>
            <person name="O'Laughlin M."/>
            <person name="Godfrey J."/>
            <person name="Miner T."/>
            <person name="Herter B."/>
            <person name="Appelbaum E."/>
            <person name="Cordes M."/>
            <person name="Lek S."/>
            <person name="Wollam A."/>
            <person name="Pepin K.H."/>
            <person name="Palsikar V.B."/>
            <person name="Mitreva M."/>
            <person name="Wilson R.K."/>
        </authorList>
    </citation>
    <scope>NUCLEOTIDE SEQUENCE [LARGE SCALE GENOMIC DNA]</scope>
    <source>
        <strain evidence="2 3">F0580</strain>
    </source>
</reference>
<sequence length="248" mass="26525">MVFGQTNTGFNNTGFNNNNGFGNAGTQQQNAVQSDNGLVSLSAMIQGGGAKAFFTKNSQPGDMIEGEIVSVEAQQVHVYNSTMIDTWPDGRAKQQIRIIIQTSLPPEDDTDDGRRSIYVKGWGVQLKALRDACREANVKEPAKGDMFAARFAGFGQQGKAPQPPKVYEYRIIPQSQAAVSGLLNEPAPQQAMPQQPVQQTPAISASQVQSLLNMGKTVQDIAGFLGATVAQVEAVLPPTMGQDGNPVF</sequence>
<comment type="caution">
    <text evidence="2">The sequence shown here is derived from an EMBL/GenBank/DDBJ whole genome shotgun (WGS) entry which is preliminary data.</text>
</comment>
<dbReference type="RefSeq" id="WP_021618678.1">
    <property type="nucleotide sequence ID" value="NZ_KE952646.1"/>
</dbReference>
<dbReference type="EMBL" id="AWSI01000041">
    <property type="protein sequence ID" value="ERH29767.1"/>
    <property type="molecule type" value="Genomic_DNA"/>
</dbReference>
<evidence type="ECO:0000313" key="3">
    <source>
        <dbReference type="Proteomes" id="UP000016519"/>
    </source>
</evidence>
<protein>
    <submittedName>
        <fullName evidence="2">Uncharacterized protein</fullName>
    </submittedName>
</protein>
<organism evidence="2 3">
    <name type="scientific">Alloscardovia omnicolens F0580</name>
    <dbReference type="NCBI Taxonomy" id="1321816"/>
    <lineage>
        <taxon>Bacteria</taxon>
        <taxon>Bacillati</taxon>
        <taxon>Actinomycetota</taxon>
        <taxon>Actinomycetes</taxon>
        <taxon>Bifidobacteriales</taxon>
        <taxon>Bifidobacteriaceae</taxon>
        <taxon>Alloscardovia</taxon>
    </lineage>
</organism>
<dbReference type="HOGENOM" id="CLU_078162_0_0_11"/>
<evidence type="ECO:0000313" key="2">
    <source>
        <dbReference type="EMBL" id="ERH29767.1"/>
    </source>
</evidence>
<gene>
    <name evidence="2" type="ORF">HMPREF9244_01567</name>
</gene>